<protein>
    <recommendedName>
        <fullName evidence="2">N,N-dimethylformamidase beta subunit-like C-terminal domain-containing protein</fullName>
    </recommendedName>
</protein>
<evidence type="ECO:0000259" key="2">
    <source>
        <dbReference type="Pfam" id="PF20254"/>
    </source>
</evidence>
<comment type="caution">
    <text evidence="3">The sequence shown here is derived from an EMBL/GenBank/DDBJ whole genome shotgun (WGS) entry which is preliminary data.</text>
</comment>
<keyword evidence="1" id="KW-1133">Transmembrane helix</keyword>
<proteinExistence type="predicted"/>
<dbReference type="Pfam" id="PF20254">
    <property type="entry name" value="DMFA2_C"/>
    <property type="match status" value="1"/>
</dbReference>
<dbReference type="InterPro" id="IPR046540">
    <property type="entry name" value="DMFA2_C"/>
</dbReference>
<keyword evidence="1" id="KW-0812">Transmembrane</keyword>
<dbReference type="RefSeq" id="WP_301238674.1">
    <property type="nucleotide sequence ID" value="NZ_JANRHH010000035.1"/>
</dbReference>
<keyword evidence="4" id="KW-1185">Reference proteome</keyword>
<evidence type="ECO:0000313" key="4">
    <source>
        <dbReference type="Proteomes" id="UP001174196"/>
    </source>
</evidence>
<organism evidence="3 4">
    <name type="scientific">Polycladomyces subterraneus</name>
    <dbReference type="NCBI Taxonomy" id="1016997"/>
    <lineage>
        <taxon>Bacteria</taxon>
        <taxon>Bacillati</taxon>
        <taxon>Bacillota</taxon>
        <taxon>Bacilli</taxon>
        <taxon>Bacillales</taxon>
        <taxon>Thermoactinomycetaceae</taxon>
        <taxon>Polycladomyces</taxon>
    </lineage>
</organism>
<gene>
    <name evidence="3" type="ORF">NWF35_08765</name>
</gene>
<evidence type="ECO:0000256" key="1">
    <source>
        <dbReference type="SAM" id="Phobius"/>
    </source>
</evidence>
<feature type="transmembrane region" description="Helical" evidence="1">
    <location>
        <begin position="9"/>
        <end position="28"/>
    </location>
</feature>
<evidence type="ECO:0000313" key="3">
    <source>
        <dbReference type="EMBL" id="MDN4593992.1"/>
    </source>
</evidence>
<accession>A0ABT8IMI7</accession>
<name>A0ABT8IMI7_9BACL</name>
<sequence length="494" mass="56247">MKRPLSQTIYLCILVVGMIALFTVVSIFKINSIQAHTVNAHHQVKVSQHLKESVKANRKQLPWMISKPAGKALEGYASDISVTPGQTIKLFINSTKAYSADIYRMGYYNGIGAKLMKQLPVHPPVKQTANVNPETMDANWKPVQTLKIPTDWPSGFYLIKLIATNGMASYIPFVIHEKNPSADFAVMLATNTYEAYNGWGGKSLYTYNSSNHKISYMVSFNRPFDDGYGSGQFFKFEYNLVRWLEKNNYNITYITDTDIDEGILNRSHIKALIIAGHSEYWSSEERREIQTHTEKNLNLATFGANVGYWKVRFNEDNNGNPNRIMICYKYATKKDPFFKKHPSMSTGQFIDPPFREPEEEVIGNSYNGIPDDFHTAPLVVSMPDHWIYNGTGLKKGDKINGVIGGEINQYKGRIHAKVDVIAHSPVQVHKQKRYSDVVWGVRPSGTKFFATGTFLWSWFLDPFGHEKIAKYNPNFAHADPRIQQMTKNVLNHLR</sequence>
<dbReference type="EMBL" id="JANRHH010000035">
    <property type="protein sequence ID" value="MDN4593992.1"/>
    <property type="molecule type" value="Genomic_DNA"/>
</dbReference>
<feature type="domain" description="N,N-dimethylformamidase beta subunit-like C-terminal" evidence="2">
    <location>
        <begin position="100"/>
        <end position="461"/>
    </location>
</feature>
<keyword evidence="1" id="KW-0472">Membrane</keyword>
<dbReference type="Proteomes" id="UP001174196">
    <property type="component" value="Unassembled WGS sequence"/>
</dbReference>
<reference evidence="3" key="1">
    <citation type="submission" date="2022-08" db="EMBL/GenBank/DDBJ databases">
        <title>Polycladomyces zharkentsis sp. nov., a novel thermophilic CMC and starch-degrading bacterium isolated from a geothermal spring in Kazakhstan.</title>
        <authorList>
            <person name="Mashzhan A."/>
            <person name="Kistaubaeva A."/>
            <person name="Javier-Lopez R."/>
            <person name="Birkeland N.-K."/>
        </authorList>
    </citation>
    <scope>NUCLEOTIDE SEQUENCE</scope>
    <source>
        <strain evidence="3">KSR 13</strain>
    </source>
</reference>